<protein>
    <submittedName>
        <fullName evidence="3">WD_REPEATS_REGION domain-containing protein</fullName>
    </submittedName>
</protein>
<evidence type="ECO:0000313" key="4">
    <source>
        <dbReference type="Proteomes" id="UP001194580"/>
    </source>
</evidence>
<dbReference type="InterPro" id="IPR007111">
    <property type="entry name" value="NACHT_NTPase"/>
</dbReference>
<reference evidence="3" key="1">
    <citation type="journal article" date="2020" name="Fungal Divers.">
        <title>Resolving the Mortierellaceae phylogeny through synthesis of multi-gene phylogenetics and phylogenomics.</title>
        <authorList>
            <person name="Vandepol N."/>
            <person name="Liber J."/>
            <person name="Desiro A."/>
            <person name="Na H."/>
            <person name="Kennedy M."/>
            <person name="Barry K."/>
            <person name="Grigoriev I.V."/>
            <person name="Miller A.N."/>
            <person name="O'Donnell K."/>
            <person name="Stajich J.E."/>
            <person name="Bonito G."/>
        </authorList>
    </citation>
    <scope>NUCLEOTIDE SEQUENCE</scope>
    <source>
        <strain evidence="3">NRRL 28262</strain>
    </source>
</reference>
<dbReference type="EMBL" id="JAAAIL010002327">
    <property type="protein sequence ID" value="KAG0258233.1"/>
    <property type="molecule type" value="Genomic_DNA"/>
</dbReference>
<comment type="caution">
    <text evidence="3">The sequence shown here is derived from an EMBL/GenBank/DDBJ whole genome shotgun (WGS) entry which is preliminary data.</text>
</comment>
<dbReference type="InterPro" id="IPR027417">
    <property type="entry name" value="P-loop_NTPase"/>
</dbReference>
<evidence type="ECO:0000259" key="2">
    <source>
        <dbReference type="Pfam" id="PF05729"/>
    </source>
</evidence>
<sequence length="674" mass="76333">MTSNTPKRPVSDPDESNDPYSTIQPAKKRDRTTQQPSTLPESVSSSLNTPMPTSPSVVMGTTGLLSRNMASTGPTASQNRNEVTQQTVYYKSLVVDGQLTTSTFTGEGPTQDAASYLESALLALKGQRLKEHRQPVYIPPMAKVNLQAKDEDLFPLMNSLQDFLDSDRQVMLILGDSGAGKSTFNRHLEHLLWTNYNNGDPVPLFINLPALDRPDLDMVSKQLKVYNFKDGQIQEMKQHCQLILICDGYDESQLSANLHTTNRLNQQDEWCAKMIISCRTQFLGSVYKDRFVPQPTDRYKAVRLDLFQEAVIVPFSKEQVKDYVACYVPLEKRPWVTEDYMRMLTTIPNLMDLVKNPFLLTLTLEALPGVTRNQQELSTIKLTRVQLYDHFSNEWLGVNMRRLRDSTLTHDERDILDHMWSNLDHRNTWRVDFFGPQPEVRFMRESSPLTRTGSLFRFIHRSMLEYFFSRAVFDPCNSTDYDEFAPQQDSDSSIIQSLDSTGPLFKRNLVGEPSIIQFLSDRVKLNPSFEQQLLCIINQSKTDASAAIAAANAITILVRAGIRFNGVDLRNVKISGADISGGQFDCGRFQGADLKGVNLTKCWLREANFSRAQMKDVRFGELPYLNTTSGANTCTYSPDGNFLALVLDDGSISIYEAASWSIFHSTYCNWKHGW</sequence>
<feature type="domain" description="NACHT" evidence="2">
    <location>
        <begin position="170"/>
        <end position="328"/>
    </location>
</feature>
<dbReference type="Pfam" id="PF05729">
    <property type="entry name" value="NACHT"/>
    <property type="match status" value="1"/>
</dbReference>
<dbReference type="Gene3D" id="2.160.20.80">
    <property type="entry name" value="E3 ubiquitin-protein ligase SopA"/>
    <property type="match status" value="1"/>
</dbReference>
<organism evidence="3 4">
    <name type="scientific">Linnemannia exigua</name>
    <dbReference type="NCBI Taxonomy" id="604196"/>
    <lineage>
        <taxon>Eukaryota</taxon>
        <taxon>Fungi</taxon>
        <taxon>Fungi incertae sedis</taxon>
        <taxon>Mucoromycota</taxon>
        <taxon>Mortierellomycotina</taxon>
        <taxon>Mortierellomycetes</taxon>
        <taxon>Mortierellales</taxon>
        <taxon>Mortierellaceae</taxon>
        <taxon>Linnemannia</taxon>
    </lineage>
</organism>
<dbReference type="AlphaFoldDB" id="A0AAD4H1D5"/>
<dbReference type="InterPro" id="IPR025662">
    <property type="entry name" value="Sigma_54_int_dom_ATP-bd_1"/>
</dbReference>
<proteinExistence type="predicted"/>
<dbReference type="Gene3D" id="3.40.50.300">
    <property type="entry name" value="P-loop containing nucleotide triphosphate hydrolases"/>
    <property type="match status" value="1"/>
</dbReference>
<feature type="compositionally biased region" description="Polar residues" evidence="1">
    <location>
        <begin position="33"/>
        <end position="56"/>
    </location>
</feature>
<evidence type="ECO:0000256" key="1">
    <source>
        <dbReference type="SAM" id="MobiDB-lite"/>
    </source>
</evidence>
<evidence type="ECO:0000313" key="3">
    <source>
        <dbReference type="EMBL" id="KAG0258233.1"/>
    </source>
</evidence>
<dbReference type="PROSITE" id="PS00675">
    <property type="entry name" value="SIGMA54_INTERACT_1"/>
    <property type="match status" value="1"/>
</dbReference>
<keyword evidence="4" id="KW-1185">Reference proteome</keyword>
<dbReference type="SUPFAM" id="SSF141571">
    <property type="entry name" value="Pentapeptide repeat-like"/>
    <property type="match status" value="1"/>
</dbReference>
<dbReference type="Pfam" id="PF00805">
    <property type="entry name" value="Pentapeptide"/>
    <property type="match status" value="1"/>
</dbReference>
<accession>A0AAD4H1D5</accession>
<gene>
    <name evidence="3" type="primary">WDR31_5</name>
    <name evidence="3" type="ORF">BGZ95_005023</name>
</gene>
<name>A0AAD4H1D5_9FUNG</name>
<dbReference type="Proteomes" id="UP001194580">
    <property type="component" value="Unassembled WGS sequence"/>
</dbReference>
<feature type="region of interest" description="Disordered" evidence="1">
    <location>
        <begin position="1"/>
        <end position="60"/>
    </location>
</feature>
<dbReference type="InterPro" id="IPR001646">
    <property type="entry name" value="5peptide_repeat"/>
</dbReference>